<evidence type="ECO:0000313" key="2">
    <source>
        <dbReference type="EMBL" id="CAI9100556.1"/>
    </source>
</evidence>
<name>A0AAV1CXX3_OLDCO</name>
<sequence>MSESDWDSDVPDYVKGDAYFDRELHDAIQYDRKNVFVKMLNQLTSEEVKRLDPLHSVFFFDSVNCLKAVLDGKTAGLFEITDVNAVPFTRYDEQLVPILHKAARSGSLKITKFFLPRLEAQVNLRIDVEGMKGVLPLNLVLRTFWSKFDYGDMRLPHERKDMIGQRYWISQPSPKELEPLLFKWIFHLTNPVHKRNAELVRLLASKTLEIEQEFLKYLNERKLFELMALLMFARDRVMPGLEGSSKIRDIVVKEIATLKMFIFRSTYDVDSHALVCEAQQKKMEMEAILLLLEIFDRIGDRIDAYLLHYDSKGDSQLDSVRKVSWLLKEAGFDAELELLDETSRFKMEYDHLHIIIWGQDYHKDNRVEESNTEMNRLSNGEPDEKDNSYQRAPDKPLTDDESKQASKRWVVNKQEMLSKLPSRDSPFSLRLYHTYHFMRDRRGFSSTMANKVGGSDIACQSFQPTYHFALGSTTTSDIIQVSNNMASKFAMKKQDQDCNKCGRRRTRVCSWASELKFTGESILSANSSRRVLWITNKLGRVL</sequence>
<reference evidence="2" key="1">
    <citation type="submission" date="2023-03" db="EMBL/GenBank/DDBJ databases">
        <authorList>
            <person name="Julca I."/>
        </authorList>
    </citation>
    <scope>NUCLEOTIDE SEQUENCE</scope>
</reference>
<gene>
    <name evidence="2" type="ORF">OLC1_LOCUS10355</name>
</gene>
<keyword evidence="3" id="KW-1185">Reference proteome</keyword>
<protein>
    <submittedName>
        <fullName evidence="2">OLC1v1037682C1</fullName>
    </submittedName>
</protein>
<feature type="compositionally biased region" description="Basic and acidic residues" evidence="1">
    <location>
        <begin position="385"/>
        <end position="404"/>
    </location>
</feature>
<organism evidence="2 3">
    <name type="scientific">Oldenlandia corymbosa var. corymbosa</name>
    <dbReference type="NCBI Taxonomy" id="529605"/>
    <lineage>
        <taxon>Eukaryota</taxon>
        <taxon>Viridiplantae</taxon>
        <taxon>Streptophyta</taxon>
        <taxon>Embryophyta</taxon>
        <taxon>Tracheophyta</taxon>
        <taxon>Spermatophyta</taxon>
        <taxon>Magnoliopsida</taxon>
        <taxon>eudicotyledons</taxon>
        <taxon>Gunneridae</taxon>
        <taxon>Pentapetalae</taxon>
        <taxon>asterids</taxon>
        <taxon>lamiids</taxon>
        <taxon>Gentianales</taxon>
        <taxon>Rubiaceae</taxon>
        <taxon>Rubioideae</taxon>
        <taxon>Spermacoceae</taxon>
        <taxon>Hedyotis-Oldenlandia complex</taxon>
        <taxon>Oldenlandia</taxon>
    </lineage>
</organism>
<feature type="region of interest" description="Disordered" evidence="1">
    <location>
        <begin position="369"/>
        <end position="406"/>
    </location>
</feature>
<accession>A0AAV1CXX3</accession>
<dbReference type="AlphaFoldDB" id="A0AAV1CXX3"/>
<proteinExistence type="predicted"/>
<dbReference type="Proteomes" id="UP001161247">
    <property type="component" value="Chromosome 3"/>
</dbReference>
<dbReference type="EMBL" id="OX459120">
    <property type="protein sequence ID" value="CAI9100556.1"/>
    <property type="molecule type" value="Genomic_DNA"/>
</dbReference>
<evidence type="ECO:0000256" key="1">
    <source>
        <dbReference type="SAM" id="MobiDB-lite"/>
    </source>
</evidence>
<evidence type="ECO:0000313" key="3">
    <source>
        <dbReference type="Proteomes" id="UP001161247"/>
    </source>
</evidence>